<dbReference type="Pfam" id="PF10531">
    <property type="entry name" value="SLBB"/>
    <property type="match status" value="1"/>
</dbReference>
<feature type="signal peptide" evidence="2">
    <location>
        <begin position="1"/>
        <end position="19"/>
    </location>
</feature>
<evidence type="ECO:0000313" key="6">
    <source>
        <dbReference type="Proteomes" id="UP000037600"/>
    </source>
</evidence>
<name>A0A0J8GUT5_9ALTE</name>
<dbReference type="InterPro" id="IPR019554">
    <property type="entry name" value="Soluble_ligand-bd"/>
</dbReference>
<dbReference type="OrthoDB" id="9808948at2"/>
<gene>
    <name evidence="5" type="ORF">XM47_14295</name>
</gene>
<evidence type="ECO:0000313" key="5">
    <source>
        <dbReference type="EMBL" id="KMT64458.1"/>
    </source>
</evidence>
<feature type="domain" description="Polysaccharide export protein N-terminal" evidence="3">
    <location>
        <begin position="19"/>
        <end position="94"/>
    </location>
</feature>
<keyword evidence="6" id="KW-1185">Reference proteome</keyword>
<dbReference type="EMBL" id="LAZL01000024">
    <property type="protein sequence ID" value="KMT64458.1"/>
    <property type="molecule type" value="Genomic_DNA"/>
</dbReference>
<dbReference type="Gene3D" id="3.10.560.10">
    <property type="entry name" value="Outer membrane lipoprotein wza domain like"/>
    <property type="match status" value="1"/>
</dbReference>
<dbReference type="PANTHER" id="PTHR33619:SF3">
    <property type="entry name" value="POLYSACCHARIDE EXPORT PROTEIN GFCE-RELATED"/>
    <property type="match status" value="1"/>
</dbReference>
<dbReference type="InterPro" id="IPR049712">
    <property type="entry name" value="Poly_export"/>
</dbReference>
<evidence type="ECO:0000256" key="1">
    <source>
        <dbReference type="ARBA" id="ARBA00022729"/>
    </source>
</evidence>
<dbReference type="AlphaFoldDB" id="A0A0J8GUT5"/>
<evidence type="ECO:0000259" key="3">
    <source>
        <dbReference type="Pfam" id="PF02563"/>
    </source>
</evidence>
<dbReference type="GO" id="GO:0015159">
    <property type="term" value="F:polysaccharide transmembrane transporter activity"/>
    <property type="evidence" value="ECO:0007669"/>
    <property type="project" value="InterPro"/>
</dbReference>
<evidence type="ECO:0000256" key="2">
    <source>
        <dbReference type="SAM" id="SignalP"/>
    </source>
</evidence>
<protein>
    <submittedName>
        <fullName evidence="5">Uncharacterized protein</fullName>
    </submittedName>
</protein>
<comment type="caution">
    <text evidence="5">The sequence shown here is derived from an EMBL/GenBank/DDBJ whole genome shotgun (WGS) entry which is preliminary data.</text>
</comment>
<feature type="chain" id="PRO_5005298992" evidence="2">
    <location>
        <begin position="20"/>
        <end position="173"/>
    </location>
</feature>
<dbReference type="STRING" id="1513271.XM47_14295"/>
<dbReference type="Gene3D" id="3.30.1950.10">
    <property type="entry name" value="wza like domain"/>
    <property type="match status" value="1"/>
</dbReference>
<keyword evidence="1 2" id="KW-0732">Signal</keyword>
<dbReference type="InterPro" id="IPR003715">
    <property type="entry name" value="Poly_export_N"/>
</dbReference>
<sequence length="173" mass="19048">MVLKRLLILVFLWSGTLNAAQNDYILGTGDAIQILVYDEPDLTFQTHIGKDGDITFPFLGEIKISGKTTRQVQNIITEGLRGDYLTHPSVQVSVVDYRPFYIHGEVRKPGAYPYKPGLTIDQAIALAGGMTERASEQKIFVKTAVNQAVTAVNVDIGFVLSPGDTVTIRQSFF</sequence>
<organism evidence="5 6">
    <name type="scientific">Catenovulum maritimum</name>
    <dbReference type="NCBI Taxonomy" id="1513271"/>
    <lineage>
        <taxon>Bacteria</taxon>
        <taxon>Pseudomonadati</taxon>
        <taxon>Pseudomonadota</taxon>
        <taxon>Gammaproteobacteria</taxon>
        <taxon>Alteromonadales</taxon>
        <taxon>Alteromonadaceae</taxon>
        <taxon>Catenovulum</taxon>
    </lineage>
</organism>
<dbReference type="Proteomes" id="UP000037600">
    <property type="component" value="Unassembled WGS sequence"/>
</dbReference>
<accession>A0A0J8GUT5</accession>
<reference evidence="5 6" key="1">
    <citation type="submission" date="2015-04" db="EMBL/GenBank/DDBJ databases">
        <title>Draft Genome Sequence of the Novel Agar-Digesting Marine Bacterium Q1.</title>
        <authorList>
            <person name="Li Y."/>
            <person name="Li D."/>
            <person name="Chen G."/>
            <person name="Du Z."/>
        </authorList>
    </citation>
    <scope>NUCLEOTIDE SEQUENCE [LARGE SCALE GENOMIC DNA]</scope>
    <source>
        <strain evidence="5 6">Q1</strain>
    </source>
</reference>
<dbReference type="PANTHER" id="PTHR33619">
    <property type="entry name" value="POLYSACCHARIDE EXPORT PROTEIN GFCE-RELATED"/>
    <property type="match status" value="1"/>
</dbReference>
<dbReference type="Pfam" id="PF02563">
    <property type="entry name" value="Poly_export"/>
    <property type="match status" value="1"/>
</dbReference>
<evidence type="ECO:0000259" key="4">
    <source>
        <dbReference type="Pfam" id="PF10531"/>
    </source>
</evidence>
<dbReference type="RefSeq" id="WP_048693890.1">
    <property type="nucleotide sequence ID" value="NZ_KQ130497.1"/>
</dbReference>
<feature type="domain" description="Soluble ligand binding" evidence="4">
    <location>
        <begin position="100"/>
        <end position="141"/>
    </location>
</feature>
<proteinExistence type="predicted"/>